<dbReference type="GO" id="GO:0003677">
    <property type="term" value="F:DNA binding"/>
    <property type="evidence" value="ECO:0007669"/>
    <property type="project" value="UniProtKB-KW"/>
</dbReference>
<feature type="domain" description="HTH lysR-type" evidence="5">
    <location>
        <begin position="13"/>
        <end position="70"/>
    </location>
</feature>
<dbReference type="SUPFAM" id="SSF46785">
    <property type="entry name" value="Winged helix' DNA-binding domain"/>
    <property type="match status" value="1"/>
</dbReference>
<dbReference type="OrthoDB" id="9785974at2"/>
<dbReference type="PROSITE" id="PS50931">
    <property type="entry name" value="HTH_LYSR"/>
    <property type="match status" value="1"/>
</dbReference>
<dbReference type="InterPro" id="IPR050950">
    <property type="entry name" value="HTH-type_LysR_regulators"/>
</dbReference>
<dbReference type="Pfam" id="PF03466">
    <property type="entry name" value="LysR_substrate"/>
    <property type="match status" value="1"/>
</dbReference>
<keyword evidence="4" id="KW-0804">Transcription</keyword>
<dbReference type="Gene3D" id="3.40.190.290">
    <property type="match status" value="1"/>
</dbReference>
<dbReference type="InterPro" id="IPR036388">
    <property type="entry name" value="WH-like_DNA-bd_sf"/>
</dbReference>
<dbReference type="Pfam" id="PF00126">
    <property type="entry name" value="HTH_1"/>
    <property type="match status" value="1"/>
</dbReference>
<accession>A0A5C0AZ21</accession>
<sequence>MNSPSSRSFLRQLDLGTLDLFLLIIETGSIARAAESGQLVASAVSKRIAELEHLVGLPLFERHARGVHPTAAGERLARHARTLLNDADRLRQDIASFSGGIHGNVRVCASASAVEQFLPADLAIFANSNPDIRIELRQGSSRVVANAVLNRKAELGICGHCEDVAPLQSRPYRMERLVLVMPHGHALADRDTLDFAEALDYEQVGLRGSSTVQATLNQVARSANRVLRQRLEVDSLSAMCRMIECGIGIGVMPLGAFQAMGEQRLHAASLTDPWAVRELNLHAIDFDELSAAATCFVECLAADVV</sequence>
<dbReference type="FunFam" id="1.10.10.10:FF:000001">
    <property type="entry name" value="LysR family transcriptional regulator"/>
    <property type="match status" value="1"/>
</dbReference>
<dbReference type="PANTHER" id="PTHR30419:SF2">
    <property type="entry name" value="LYSR FAMILY TRANSCRIPTIONAL REGULATOR"/>
    <property type="match status" value="1"/>
</dbReference>
<dbReference type="SUPFAM" id="SSF53850">
    <property type="entry name" value="Periplasmic binding protein-like II"/>
    <property type="match status" value="1"/>
</dbReference>
<proteinExistence type="inferred from homology"/>
<dbReference type="InterPro" id="IPR000847">
    <property type="entry name" value="LysR_HTH_N"/>
</dbReference>
<keyword evidence="3" id="KW-0238">DNA-binding</keyword>
<dbReference type="KEGG" id="pacr:FXN63_17510"/>
<evidence type="ECO:0000256" key="3">
    <source>
        <dbReference type="ARBA" id="ARBA00023125"/>
    </source>
</evidence>
<dbReference type="AlphaFoldDB" id="A0A5C0AZ21"/>
<dbReference type="RefSeq" id="WP_148816482.1">
    <property type="nucleotide sequence ID" value="NZ_CP043046.1"/>
</dbReference>
<protein>
    <submittedName>
        <fullName evidence="6">LysR family transcriptional regulator</fullName>
    </submittedName>
</protein>
<reference evidence="6 7" key="1">
    <citation type="submission" date="2019-08" db="EMBL/GenBank/DDBJ databases">
        <title>Amphibian skin-associated Pigmentiphaga: genome sequence and occurrence across geography and hosts.</title>
        <authorList>
            <person name="Bletz M.C."/>
            <person name="Bunk B."/>
            <person name="Sproeer C."/>
            <person name="Biwer P."/>
            <person name="Reiter S."/>
            <person name="Rabemananjara F.C.E."/>
            <person name="Schulz S."/>
            <person name="Overmann J."/>
            <person name="Vences M."/>
        </authorList>
    </citation>
    <scope>NUCLEOTIDE SEQUENCE [LARGE SCALE GENOMIC DNA]</scope>
    <source>
        <strain evidence="6 7">Mada1488</strain>
    </source>
</reference>
<comment type="similarity">
    <text evidence="1">Belongs to the LysR transcriptional regulatory family.</text>
</comment>
<dbReference type="PANTHER" id="PTHR30419">
    <property type="entry name" value="HTH-TYPE TRANSCRIPTIONAL REGULATOR YBHD"/>
    <property type="match status" value="1"/>
</dbReference>
<gene>
    <name evidence="6" type="ORF">FXN63_17510</name>
</gene>
<dbReference type="Proteomes" id="UP000325161">
    <property type="component" value="Chromosome"/>
</dbReference>
<evidence type="ECO:0000256" key="1">
    <source>
        <dbReference type="ARBA" id="ARBA00009437"/>
    </source>
</evidence>
<keyword evidence="2" id="KW-0805">Transcription regulation</keyword>
<name>A0A5C0AZ21_9BURK</name>
<evidence type="ECO:0000256" key="4">
    <source>
        <dbReference type="ARBA" id="ARBA00023163"/>
    </source>
</evidence>
<keyword evidence="7" id="KW-1185">Reference proteome</keyword>
<dbReference type="InterPro" id="IPR036390">
    <property type="entry name" value="WH_DNA-bd_sf"/>
</dbReference>
<dbReference type="EMBL" id="CP043046">
    <property type="protein sequence ID" value="QEI07435.1"/>
    <property type="molecule type" value="Genomic_DNA"/>
</dbReference>
<dbReference type="InterPro" id="IPR005119">
    <property type="entry name" value="LysR_subst-bd"/>
</dbReference>
<dbReference type="GO" id="GO:0003700">
    <property type="term" value="F:DNA-binding transcription factor activity"/>
    <property type="evidence" value="ECO:0007669"/>
    <property type="project" value="InterPro"/>
</dbReference>
<evidence type="ECO:0000313" key="6">
    <source>
        <dbReference type="EMBL" id="QEI07435.1"/>
    </source>
</evidence>
<dbReference type="Gene3D" id="1.10.10.10">
    <property type="entry name" value="Winged helix-like DNA-binding domain superfamily/Winged helix DNA-binding domain"/>
    <property type="match status" value="1"/>
</dbReference>
<evidence type="ECO:0000256" key="2">
    <source>
        <dbReference type="ARBA" id="ARBA00023015"/>
    </source>
</evidence>
<evidence type="ECO:0000259" key="5">
    <source>
        <dbReference type="PROSITE" id="PS50931"/>
    </source>
</evidence>
<dbReference type="GO" id="GO:0005829">
    <property type="term" value="C:cytosol"/>
    <property type="evidence" value="ECO:0007669"/>
    <property type="project" value="TreeGrafter"/>
</dbReference>
<evidence type="ECO:0000313" key="7">
    <source>
        <dbReference type="Proteomes" id="UP000325161"/>
    </source>
</evidence>
<organism evidence="6 7">
    <name type="scientific">Pigmentiphaga aceris</name>
    <dbReference type="NCBI Taxonomy" id="1940612"/>
    <lineage>
        <taxon>Bacteria</taxon>
        <taxon>Pseudomonadati</taxon>
        <taxon>Pseudomonadota</taxon>
        <taxon>Betaproteobacteria</taxon>
        <taxon>Burkholderiales</taxon>
        <taxon>Alcaligenaceae</taxon>
        <taxon>Pigmentiphaga</taxon>
    </lineage>
</organism>